<dbReference type="Gene3D" id="3.40.640.10">
    <property type="entry name" value="Type I PLP-dependent aspartate aminotransferase-like (Major domain)"/>
    <property type="match status" value="1"/>
</dbReference>
<keyword evidence="2 4" id="KW-0378">Hydrolase</keyword>
<feature type="binding site" evidence="4">
    <location>
        <position position="229"/>
    </location>
    <ligand>
        <name>pyridoxal 5'-phosphate</name>
        <dbReference type="ChEBI" id="CHEBI:597326"/>
    </ligand>
</feature>
<dbReference type="GO" id="GO:0030429">
    <property type="term" value="F:kynureninase activity"/>
    <property type="evidence" value="ECO:0007669"/>
    <property type="project" value="UniProtKB-UniRule"/>
</dbReference>
<comment type="catalytic activity">
    <reaction evidence="5">
        <text>3-hydroxy-L-kynurenine + H2O = 3-hydroxyanthranilate + L-alanine + H(+)</text>
        <dbReference type="Rhea" id="RHEA:25143"/>
        <dbReference type="ChEBI" id="CHEBI:15377"/>
        <dbReference type="ChEBI" id="CHEBI:15378"/>
        <dbReference type="ChEBI" id="CHEBI:36559"/>
        <dbReference type="ChEBI" id="CHEBI:57972"/>
        <dbReference type="ChEBI" id="CHEBI:58125"/>
        <dbReference type="EC" id="3.7.1.3"/>
    </reaction>
</comment>
<feature type="binding site" evidence="4">
    <location>
        <position position="283"/>
    </location>
    <ligand>
        <name>pyridoxal 5'-phosphate</name>
        <dbReference type="ChEBI" id="CHEBI:597326"/>
    </ligand>
</feature>
<dbReference type="GO" id="GO:0097053">
    <property type="term" value="P:L-kynurenine catabolic process"/>
    <property type="evidence" value="ECO:0007669"/>
    <property type="project" value="UniProtKB-UniRule"/>
</dbReference>
<keyword evidence="1 4" id="KW-0662">Pyridine nucleotide biosynthesis</keyword>
<sequence>MSNPQDFKLSVGEDTLSKYRDEFTIPTNKSMKASAVSEELLDKPCAYFAGNSLGLMAKRSQTLVNEEMSAWGTRGVEGHFDHPFDRNWVTMADITHPILADLVGAKESEVACMSTLTANLHLLLNTFYKPTKERFKILCEIKAFPSDQYAFASQVAAHGFSPSEAVIEMAPRPGEFMIREEDILEVLAKEGSSIAIVLFPGIQYYTGQHFPIERITQAAKAAGCVCGWDLAHAIGNVPLSLHDWNVDFAVWCTYKYLNSGPGGIGGLFVHKNWEGQPIRHAGWWGHELATRFAMPPQFNAIPGAQGLQQSNPSAIAIAALLGSLQVFRDAGGIKPLRKRSLKLTGYLEALLHKSEFWVPPEAVANNDNKVGFTIITPTDTSARGSQLSLLFFPSDGRVMPKVLEGLAARGVIGDSRKPDVIRLAPCALYNNWEDIDRAVTGLEEVLGELKKAQL</sequence>
<comment type="cofactor">
    <cofactor evidence="4 5">
        <name>pyridoxal 5'-phosphate</name>
        <dbReference type="ChEBI" id="CHEBI:597326"/>
    </cofactor>
</comment>
<feature type="binding site" evidence="4">
    <location>
        <position position="117"/>
    </location>
    <ligand>
        <name>pyridoxal 5'-phosphate</name>
        <dbReference type="ChEBI" id="CHEBI:597326"/>
    </ligand>
</feature>
<dbReference type="GO" id="GO:0030170">
    <property type="term" value="F:pyridoxal phosphate binding"/>
    <property type="evidence" value="ECO:0007669"/>
    <property type="project" value="UniProtKB-UniRule"/>
</dbReference>
<comment type="pathway">
    <text evidence="4 5">Amino-acid degradation; L-kynurenine degradation; L-alanine and anthranilate from L-kynurenine: step 1/1.</text>
</comment>
<dbReference type="EMBL" id="JAEVFJ010000002">
    <property type="protein sequence ID" value="KAH8106698.1"/>
    <property type="molecule type" value="Genomic_DNA"/>
</dbReference>
<dbReference type="OrthoDB" id="5978656at2759"/>
<evidence type="ECO:0000256" key="5">
    <source>
        <dbReference type="PIRNR" id="PIRNR038800"/>
    </source>
</evidence>
<feature type="binding site" evidence="4">
    <location>
        <position position="116"/>
    </location>
    <ligand>
        <name>pyridoxal 5'-phosphate</name>
        <dbReference type="ChEBI" id="CHEBI:597326"/>
    </ligand>
</feature>
<comment type="subcellular location">
    <subcellularLocation>
        <location evidence="4 5">Cytoplasm</location>
    </subcellularLocation>
</comment>
<dbReference type="Pfam" id="PF22580">
    <property type="entry name" value="KYNU_C"/>
    <property type="match status" value="1"/>
</dbReference>
<evidence type="ECO:0000256" key="2">
    <source>
        <dbReference type="ARBA" id="ARBA00022801"/>
    </source>
</evidence>
<dbReference type="InterPro" id="IPR015421">
    <property type="entry name" value="PyrdxlP-dep_Trfase_major"/>
</dbReference>
<evidence type="ECO:0000313" key="7">
    <source>
        <dbReference type="Proteomes" id="UP000813824"/>
    </source>
</evidence>
<dbReference type="GO" id="GO:0005737">
    <property type="term" value="C:cytoplasm"/>
    <property type="evidence" value="ECO:0007669"/>
    <property type="project" value="UniProtKB-SubCell"/>
</dbReference>
<dbReference type="InterPro" id="IPR015422">
    <property type="entry name" value="PyrdxlP-dep_Trfase_small"/>
</dbReference>
<reference evidence="6" key="1">
    <citation type="journal article" date="2021" name="New Phytol.">
        <title>Evolutionary innovations through gain and loss of genes in the ectomycorrhizal Boletales.</title>
        <authorList>
            <person name="Wu G."/>
            <person name="Miyauchi S."/>
            <person name="Morin E."/>
            <person name="Kuo A."/>
            <person name="Drula E."/>
            <person name="Varga T."/>
            <person name="Kohler A."/>
            <person name="Feng B."/>
            <person name="Cao Y."/>
            <person name="Lipzen A."/>
            <person name="Daum C."/>
            <person name="Hundley H."/>
            <person name="Pangilinan J."/>
            <person name="Johnson J."/>
            <person name="Barry K."/>
            <person name="LaButti K."/>
            <person name="Ng V."/>
            <person name="Ahrendt S."/>
            <person name="Min B."/>
            <person name="Choi I.G."/>
            <person name="Park H."/>
            <person name="Plett J.M."/>
            <person name="Magnuson J."/>
            <person name="Spatafora J.W."/>
            <person name="Nagy L.G."/>
            <person name="Henrissat B."/>
            <person name="Grigoriev I.V."/>
            <person name="Yang Z.L."/>
            <person name="Xu J."/>
            <person name="Martin F.M."/>
        </authorList>
    </citation>
    <scope>NUCLEOTIDE SEQUENCE</scope>
    <source>
        <strain evidence="6">KKN 215</strain>
    </source>
</reference>
<comment type="subunit">
    <text evidence="4 5">Homodimer.</text>
</comment>
<feature type="binding site" evidence="4">
    <location>
        <position position="232"/>
    </location>
    <ligand>
        <name>pyridoxal 5'-phosphate</name>
        <dbReference type="ChEBI" id="CHEBI:597326"/>
    </ligand>
</feature>
<accession>A0A8K0XUN1</accession>
<dbReference type="HAMAP" id="MF_01970">
    <property type="entry name" value="Kynureninase"/>
    <property type="match status" value="1"/>
</dbReference>
<dbReference type="Proteomes" id="UP000813824">
    <property type="component" value="Unassembled WGS sequence"/>
</dbReference>
<dbReference type="GO" id="GO:0043420">
    <property type="term" value="P:anthranilate metabolic process"/>
    <property type="evidence" value="ECO:0007669"/>
    <property type="project" value="UniProtKB-UniRule"/>
</dbReference>
<dbReference type="UniPathway" id="UPA00253">
    <property type="reaction ID" value="UER00329"/>
</dbReference>
<feature type="binding site" evidence="4">
    <location>
        <position position="254"/>
    </location>
    <ligand>
        <name>pyridoxal 5'-phosphate</name>
        <dbReference type="ChEBI" id="CHEBI:597326"/>
    </ligand>
</feature>
<organism evidence="6 7">
    <name type="scientific">Cristinia sonorae</name>
    <dbReference type="NCBI Taxonomy" id="1940300"/>
    <lineage>
        <taxon>Eukaryota</taxon>
        <taxon>Fungi</taxon>
        <taxon>Dikarya</taxon>
        <taxon>Basidiomycota</taxon>
        <taxon>Agaricomycotina</taxon>
        <taxon>Agaricomycetes</taxon>
        <taxon>Agaricomycetidae</taxon>
        <taxon>Agaricales</taxon>
        <taxon>Pleurotineae</taxon>
        <taxon>Stephanosporaceae</taxon>
        <taxon>Cristinia</taxon>
    </lineage>
</organism>
<evidence type="ECO:0000256" key="3">
    <source>
        <dbReference type="ARBA" id="ARBA00022898"/>
    </source>
</evidence>
<comment type="caution">
    <text evidence="4">Lacks conserved residue(s) required for the propagation of feature annotation.</text>
</comment>
<keyword evidence="4 5" id="KW-0963">Cytoplasm</keyword>
<protein>
    <recommendedName>
        <fullName evidence="4 5">Kynureninase</fullName>
        <ecNumber evidence="4 5">3.7.1.3</ecNumber>
    </recommendedName>
    <alternativeName>
        <fullName evidence="4">Biosynthesis of nicotinic acid protein 5</fullName>
    </alternativeName>
    <alternativeName>
        <fullName evidence="4">L-kynurenine hydrolase</fullName>
    </alternativeName>
</protein>
<dbReference type="SUPFAM" id="SSF53383">
    <property type="entry name" value="PLP-dependent transferases"/>
    <property type="match status" value="1"/>
</dbReference>
<dbReference type="PANTHER" id="PTHR14084">
    <property type="entry name" value="KYNURENINASE"/>
    <property type="match status" value="1"/>
</dbReference>
<evidence type="ECO:0000313" key="6">
    <source>
        <dbReference type="EMBL" id="KAH8106698.1"/>
    </source>
</evidence>
<dbReference type="FunFam" id="3.40.640.10:FF:000031">
    <property type="entry name" value="Kynureninase"/>
    <property type="match status" value="1"/>
</dbReference>
<evidence type="ECO:0000256" key="4">
    <source>
        <dbReference type="HAMAP-Rule" id="MF_03017"/>
    </source>
</evidence>
<feature type="binding site" evidence="4">
    <location>
        <begin position="144"/>
        <end position="147"/>
    </location>
    <ligand>
        <name>pyridoxal 5'-phosphate</name>
        <dbReference type="ChEBI" id="CHEBI:597326"/>
    </ligand>
</feature>
<dbReference type="GO" id="GO:0019441">
    <property type="term" value="P:L-tryptophan catabolic process to kynurenine"/>
    <property type="evidence" value="ECO:0007669"/>
    <property type="project" value="TreeGrafter"/>
</dbReference>
<dbReference type="GO" id="GO:0034354">
    <property type="term" value="P:'de novo' NAD+ biosynthetic process from L-tryptophan"/>
    <property type="evidence" value="ECO:0007669"/>
    <property type="project" value="UniProtKB-UniRule"/>
</dbReference>
<feature type="binding site" evidence="4">
    <location>
        <position position="311"/>
    </location>
    <ligand>
        <name>pyridoxal 5'-phosphate</name>
        <dbReference type="ChEBI" id="CHEBI:597326"/>
    </ligand>
</feature>
<keyword evidence="3 4" id="KW-0663">Pyridoxal phosphate</keyword>
<comment type="caution">
    <text evidence="6">The sequence shown here is derived from an EMBL/GenBank/DDBJ whole genome shotgun (WGS) entry which is preliminary data.</text>
</comment>
<feature type="modified residue" description="N6-(pyridoxal phosphate)lysine" evidence="4">
    <location>
        <position position="255"/>
    </location>
</feature>
<dbReference type="PIRSF" id="PIRSF038800">
    <property type="entry name" value="KYNU"/>
    <property type="match status" value="1"/>
</dbReference>
<proteinExistence type="inferred from homology"/>
<gene>
    <name evidence="4" type="primary">BNA5</name>
    <name evidence="6" type="ORF">BXZ70DRAFT_914712</name>
</gene>
<dbReference type="PANTHER" id="PTHR14084:SF0">
    <property type="entry name" value="KYNURENINASE"/>
    <property type="match status" value="1"/>
</dbReference>
<dbReference type="GO" id="GO:0019805">
    <property type="term" value="P:quinolinate biosynthetic process"/>
    <property type="evidence" value="ECO:0007669"/>
    <property type="project" value="UniProtKB-UniRule"/>
</dbReference>
<dbReference type="InterPro" id="IPR015424">
    <property type="entry name" value="PyrdxlP-dep_Trfase"/>
</dbReference>
<comment type="function">
    <text evidence="4 5">Catalyzes the cleavage of L-kynurenine (L-Kyn) and L-3-hydroxykynurenine (L-3OHKyn) into anthranilic acid (AA) and 3-hydroxyanthranilic acid (3-OHAA), respectively.</text>
</comment>
<dbReference type="InterPro" id="IPR010111">
    <property type="entry name" value="Kynureninase"/>
</dbReference>
<dbReference type="EC" id="3.7.1.3" evidence="4 5"/>
<dbReference type="Gene3D" id="3.90.1150.10">
    <property type="entry name" value="Aspartate Aminotransferase, domain 1"/>
    <property type="match status" value="1"/>
</dbReference>
<dbReference type="AlphaFoldDB" id="A0A8K0XUN1"/>
<evidence type="ECO:0000256" key="1">
    <source>
        <dbReference type="ARBA" id="ARBA00022642"/>
    </source>
</evidence>
<dbReference type="NCBIfam" id="TIGR01814">
    <property type="entry name" value="kynureninase"/>
    <property type="match status" value="1"/>
</dbReference>
<comment type="pathway">
    <text evidence="4 5">Cofactor biosynthesis; NAD(+) biosynthesis; quinolinate from L-kynurenine: step 2/3.</text>
</comment>
<name>A0A8K0XUN1_9AGAR</name>
<comment type="similarity">
    <text evidence="4 5">Belongs to the kynureninase family.</text>
</comment>
<dbReference type="UniPathway" id="UPA00334">
    <property type="reaction ID" value="UER00455"/>
</dbReference>
<comment type="catalytic activity">
    <reaction evidence="4 5">
        <text>L-kynurenine + H2O = anthranilate + L-alanine + H(+)</text>
        <dbReference type="Rhea" id="RHEA:16813"/>
        <dbReference type="ChEBI" id="CHEBI:15377"/>
        <dbReference type="ChEBI" id="CHEBI:15378"/>
        <dbReference type="ChEBI" id="CHEBI:16567"/>
        <dbReference type="ChEBI" id="CHEBI:57959"/>
        <dbReference type="ChEBI" id="CHEBI:57972"/>
        <dbReference type="EC" id="3.7.1.3"/>
    </reaction>
</comment>
<keyword evidence="7" id="KW-1185">Reference proteome</keyword>